<dbReference type="SUPFAM" id="SSF49785">
    <property type="entry name" value="Galactose-binding domain-like"/>
    <property type="match status" value="1"/>
</dbReference>
<proteinExistence type="predicted"/>
<dbReference type="NCBIfam" id="TIGR00976">
    <property type="entry name" value="CocE_NonD"/>
    <property type="match status" value="2"/>
</dbReference>
<dbReference type="PROSITE" id="PS51257">
    <property type="entry name" value="PROKAR_LIPOPROTEIN"/>
    <property type="match status" value="1"/>
</dbReference>
<dbReference type="Gene3D" id="2.60.120.260">
    <property type="entry name" value="Galactose-binding domain-like"/>
    <property type="match status" value="1"/>
</dbReference>
<sequence>MDVRSWRSMRLLARPSWGALCLTVAACGGAPSKTAAEAPPNTASSEAPLTPVIQAELSDPASIVAALREHYTKYEYRIPMRDGVRLFTMAYVPKDRSRTYPILMTRTPYGVAPYGPDAYVDEKKPGFLLHSIAMYLRSGYILVQQDVRGCYMSEGDFVNVRPHATVKGGVDESTDAYDTIDWLVKNVPANSGKVGVRGGSYQAIEFPFVQRYLKGAAIPPPPEAWVFETGTNEWHSYPSWPPAGVKPVFVSFHAGGKLAASAVGAKEDEAGFDAYVSDPHKPVPYRAKSGVAVDQDYMTDDQRFAARRTDVLTYDMATLENDVTIAGPIEASLWVSTTGTDADFVVKVIDVYPSEHPDPVPNPAGVHMGGYQQLVRAEIMRGKFRNSFEKPVPFEPGEPALVRFTLPDTFHTFRAGHRIMVQVQSSWFPLADRNPQTFTDIYRATDSDFHTETHRIHRTAAMPSGITMGVLRGKI</sequence>
<dbReference type="InterPro" id="IPR008979">
    <property type="entry name" value="Galactose-bd-like_sf"/>
</dbReference>
<accession>A0ABZ2LRZ4</accession>
<evidence type="ECO:0000259" key="3">
    <source>
        <dbReference type="SMART" id="SM00939"/>
    </source>
</evidence>
<keyword evidence="2" id="KW-0732">Signal</keyword>
<dbReference type="SMART" id="SM00939">
    <property type="entry name" value="PepX_C"/>
    <property type="match status" value="1"/>
</dbReference>
<dbReference type="Pfam" id="PF02129">
    <property type="entry name" value="Peptidase_S15"/>
    <property type="match status" value="1"/>
</dbReference>
<dbReference type="Pfam" id="PF08530">
    <property type="entry name" value="PepX_C"/>
    <property type="match status" value="1"/>
</dbReference>
<dbReference type="InterPro" id="IPR005674">
    <property type="entry name" value="CocE/Ser_esterase"/>
</dbReference>
<protein>
    <submittedName>
        <fullName evidence="4">CocE/NonD family hydrolase</fullName>
    </submittedName>
</protein>
<feature type="domain" description="Xaa-Pro dipeptidyl-peptidase C-terminal" evidence="3">
    <location>
        <begin position="206"/>
        <end position="467"/>
    </location>
</feature>
<dbReference type="InterPro" id="IPR013736">
    <property type="entry name" value="Xaa-Pro_dipept_C"/>
</dbReference>
<dbReference type="EMBL" id="CP089984">
    <property type="protein sequence ID" value="WXB13668.1"/>
    <property type="molecule type" value="Genomic_DNA"/>
</dbReference>
<feature type="signal peptide" evidence="2">
    <location>
        <begin position="1"/>
        <end position="35"/>
    </location>
</feature>
<dbReference type="RefSeq" id="WP_394823281.1">
    <property type="nucleotide sequence ID" value="NZ_CP089984.1"/>
</dbReference>
<dbReference type="SUPFAM" id="SSF53474">
    <property type="entry name" value="alpha/beta-Hydrolases"/>
    <property type="match status" value="1"/>
</dbReference>
<dbReference type="Gene3D" id="3.40.50.1820">
    <property type="entry name" value="alpha/beta hydrolase"/>
    <property type="match status" value="1"/>
</dbReference>
<dbReference type="InterPro" id="IPR029058">
    <property type="entry name" value="AB_hydrolase_fold"/>
</dbReference>
<dbReference type="Proteomes" id="UP001370348">
    <property type="component" value="Chromosome"/>
</dbReference>
<organism evidence="4 5">
    <name type="scientific">Pendulispora albinea</name>
    <dbReference type="NCBI Taxonomy" id="2741071"/>
    <lineage>
        <taxon>Bacteria</taxon>
        <taxon>Pseudomonadati</taxon>
        <taxon>Myxococcota</taxon>
        <taxon>Myxococcia</taxon>
        <taxon>Myxococcales</taxon>
        <taxon>Sorangiineae</taxon>
        <taxon>Pendulisporaceae</taxon>
        <taxon>Pendulispora</taxon>
    </lineage>
</organism>
<reference evidence="4 5" key="1">
    <citation type="submission" date="2021-12" db="EMBL/GenBank/DDBJ databases">
        <title>Discovery of the Pendulisporaceae a myxobacterial family with distinct sporulation behavior and unique specialized metabolism.</title>
        <authorList>
            <person name="Garcia R."/>
            <person name="Popoff A."/>
            <person name="Bader C.D."/>
            <person name="Loehr J."/>
            <person name="Walesch S."/>
            <person name="Walt C."/>
            <person name="Boldt J."/>
            <person name="Bunk B."/>
            <person name="Haeckl F.J.F.P.J."/>
            <person name="Gunesch A.P."/>
            <person name="Birkelbach J."/>
            <person name="Nuebel U."/>
            <person name="Pietschmann T."/>
            <person name="Bach T."/>
            <person name="Mueller R."/>
        </authorList>
    </citation>
    <scope>NUCLEOTIDE SEQUENCE [LARGE SCALE GENOMIC DNA]</scope>
    <source>
        <strain evidence="4 5">MSr11954</strain>
    </source>
</reference>
<feature type="chain" id="PRO_5046174487" evidence="2">
    <location>
        <begin position="36"/>
        <end position="475"/>
    </location>
</feature>
<dbReference type="InterPro" id="IPR000383">
    <property type="entry name" value="Xaa-Pro-like_dom"/>
</dbReference>
<evidence type="ECO:0000256" key="2">
    <source>
        <dbReference type="SAM" id="SignalP"/>
    </source>
</evidence>
<evidence type="ECO:0000313" key="4">
    <source>
        <dbReference type="EMBL" id="WXB13668.1"/>
    </source>
</evidence>
<name>A0ABZ2LRZ4_9BACT</name>
<evidence type="ECO:0000256" key="1">
    <source>
        <dbReference type="ARBA" id="ARBA00022801"/>
    </source>
</evidence>
<keyword evidence="1 4" id="KW-0378">Hydrolase</keyword>
<keyword evidence="5" id="KW-1185">Reference proteome</keyword>
<dbReference type="GO" id="GO:0016787">
    <property type="term" value="F:hydrolase activity"/>
    <property type="evidence" value="ECO:0007669"/>
    <property type="project" value="UniProtKB-KW"/>
</dbReference>
<evidence type="ECO:0000313" key="5">
    <source>
        <dbReference type="Proteomes" id="UP001370348"/>
    </source>
</evidence>
<gene>
    <name evidence="4" type="ORF">LZC94_38265</name>
</gene>